<protein>
    <submittedName>
        <fullName evidence="7">RNA polymerase sigma-70 factor</fullName>
    </submittedName>
</protein>
<sequence>MLTSCFNMTNKVAISDVELIAQLQLGDETALAAIYRKYWQQLYLSAYNVLKDKLACEDIIQELFIKLWNNRDNIEINVSLKAYLYAATRYEVYRQVKNGRVTADVFDRLFECLQTPAEYENIEYKELMARVSLVVSTLPDKCREVYKLSREDYLSHKQIASRLNISTKTVENHLTKALRQLRTSLGSFFLLQMALLLLW</sequence>
<dbReference type="Gene3D" id="1.10.1740.10">
    <property type="match status" value="1"/>
</dbReference>
<dbReference type="InterPro" id="IPR013325">
    <property type="entry name" value="RNA_pol_sigma_r2"/>
</dbReference>
<keyword evidence="8" id="KW-1185">Reference proteome</keyword>
<proteinExistence type="inferred from homology"/>
<evidence type="ECO:0000256" key="1">
    <source>
        <dbReference type="ARBA" id="ARBA00010641"/>
    </source>
</evidence>
<dbReference type="Pfam" id="PF04542">
    <property type="entry name" value="Sigma70_r2"/>
    <property type="match status" value="1"/>
</dbReference>
<dbReference type="Proteomes" id="UP001500742">
    <property type="component" value="Unassembled WGS sequence"/>
</dbReference>
<dbReference type="InterPro" id="IPR039425">
    <property type="entry name" value="RNA_pol_sigma-70-like"/>
</dbReference>
<dbReference type="InterPro" id="IPR013324">
    <property type="entry name" value="RNA_pol_sigma_r3/r4-like"/>
</dbReference>
<dbReference type="PANTHER" id="PTHR43133">
    <property type="entry name" value="RNA POLYMERASE ECF-TYPE SIGMA FACTO"/>
    <property type="match status" value="1"/>
</dbReference>
<dbReference type="NCBIfam" id="TIGR02985">
    <property type="entry name" value="Sig70_bacteroi1"/>
    <property type="match status" value="1"/>
</dbReference>
<dbReference type="Gene3D" id="1.10.10.10">
    <property type="entry name" value="Winged helix-like DNA-binding domain superfamily/Winged helix DNA-binding domain"/>
    <property type="match status" value="1"/>
</dbReference>
<organism evidence="7 8">
    <name type="scientific">Mucilaginibacter dorajii</name>
    <dbReference type="NCBI Taxonomy" id="692994"/>
    <lineage>
        <taxon>Bacteria</taxon>
        <taxon>Pseudomonadati</taxon>
        <taxon>Bacteroidota</taxon>
        <taxon>Sphingobacteriia</taxon>
        <taxon>Sphingobacteriales</taxon>
        <taxon>Sphingobacteriaceae</taxon>
        <taxon>Mucilaginibacter</taxon>
    </lineage>
</organism>
<dbReference type="NCBIfam" id="TIGR02937">
    <property type="entry name" value="sigma70-ECF"/>
    <property type="match status" value="1"/>
</dbReference>
<feature type="domain" description="RNA polymerase sigma-70 region 2" evidence="5">
    <location>
        <begin position="34"/>
        <end position="98"/>
    </location>
</feature>
<dbReference type="InterPro" id="IPR014327">
    <property type="entry name" value="RNA_pol_sigma70_bacteroid"/>
</dbReference>
<dbReference type="SUPFAM" id="SSF88659">
    <property type="entry name" value="Sigma3 and sigma4 domains of RNA polymerase sigma factors"/>
    <property type="match status" value="1"/>
</dbReference>
<dbReference type="Pfam" id="PF08281">
    <property type="entry name" value="Sigma70_r4_2"/>
    <property type="match status" value="1"/>
</dbReference>
<keyword evidence="3" id="KW-0731">Sigma factor</keyword>
<comment type="caution">
    <text evidence="7">The sequence shown here is derived from an EMBL/GenBank/DDBJ whole genome shotgun (WGS) entry which is preliminary data.</text>
</comment>
<feature type="domain" description="RNA polymerase sigma factor 70 region 4 type 2" evidence="6">
    <location>
        <begin position="133"/>
        <end position="181"/>
    </location>
</feature>
<evidence type="ECO:0000259" key="6">
    <source>
        <dbReference type="Pfam" id="PF08281"/>
    </source>
</evidence>
<keyword evidence="2" id="KW-0805">Transcription regulation</keyword>
<reference evidence="8" key="1">
    <citation type="journal article" date="2019" name="Int. J. Syst. Evol. Microbiol.">
        <title>The Global Catalogue of Microorganisms (GCM) 10K type strain sequencing project: providing services to taxonomists for standard genome sequencing and annotation.</title>
        <authorList>
            <consortium name="The Broad Institute Genomics Platform"/>
            <consortium name="The Broad Institute Genome Sequencing Center for Infectious Disease"/>
            <person name="Wu L."/>
            <person name="Ma J."/>
        </authorList>
    </citation>
    <scope>NUCLEOTIDE SEQUENCE [LARGE SCALE GENOMIC DNA]</scope>
    <source>
        <strain evidence="8">JCM 16601</strain>
    </source>
</reference>
<keyword evidence="4" id="KW-0804">Transcription</keyword>
<evidence type="ECO:0000256" key="2">
    <source>
        <dbReference type="ARBA" id="ARBA00023015"/>
    </source>
</evidence>
<evidence type="ECO:0000313" key="8">
    <source>
        <dbReference type="Proteomes" id="UP001500742"/>
    </source>
</evidence>
<name>A0ABP7P553_9SPHI</name>
<evidence type="ECO:0000256" key="3">
    <source>
        <dbReference type="ARBA" id="ARBA00023082"/>
    </source>
</evidence>
<comment type="similarity">
    <text evidence="1">Belongs to the sigma-70 factor family. ECF subfamily.</text>
</comment>
<accession>A0ABP7P553</accession>
<dbReference type="InterPro" id="IPR007627">
    <property type="entry name" value="RNA_pol_sigma70_r2"/>
</dbReference>
<dbReference type="InterPro" id="IPR036388">
    <property type="entry name" value="WH-like_DNA-bd_sf"/>
</dbReference>
<dbReference type="PANTHER" id="PTHR43133:SF46">
    <property type="entry name" value="RNA POLYMERASE SIGMA-70 FACTOR ECF SUBFAMILY"/>
    <property type="match status" value="1"/>
</dbReference>
<gene>
    <name evidence="7" type="ORF">GCM10022210_03580</name>
</gene>
<evidence type="ECO:0000256" key="4">
    <source>
        <dbReference type="ARBA" id="ARBA00023163"/>
    </source>
</evidence>
<dbReference type="InterPro" id="IPR013249">
    <property type="entry name" value="RNA_pol_sigma70_r4_t2"/>
</dbReference>
<evidence type="ECO:0000259" key="5">
    <source>
        <dbReference type="Pfam" id="PF04542"/>
    </source>
</evidence>
<dbReference type="InterPro" id="IPR014284">
    <property type="entry name" value="RNA_pol_sigma-70_dom"/>
</dbReference>
<dbReference type="SUPFAM" id="SSF88946">
    <property type="entry name" value="Sigma2 domain of RNA polymerase sigma factors"/>
    <property type="match status" value="1"/>
</dbReference>
<dbReference type="EMBL" id="BAAAZC010000004">
    <property type="protein sequence ID" value="GAA3959426.1"/>
    <property type="molecule type" value="Genomic_DNA"/>
</dbReference>
<evidence type="ECO:0000313" key="7">
    <source>
        <dbReference type="EMBL" id="GAA3959426.1"/>
    </source>
</evidence>